<dbReference type="AlphaFoldDB" id="A0A7J7CG44"/>
<evidence type="ECO:0000256" key="1">
    <source>
        <dbReference type="SAM" id="MobiDB-lite"/>
    </source>
</evidence>
<sequence length="196" mass="22362">MATTPSSSSPQETSHSFPVNPQLLPALPALLQPSSATPSTNPRRLPPPCWSNDETVALIDAYRDKWYTLRRGNLKANHWQEVAEDVARRCPIASPPKTAVQCRHKMEKLRKRYRAEIQRARSMPVSRFSSSWVHFKRMDAMEKGPSAKPTYNSGSDNENDVDDSDHDDNGNQDFYEDGLFNNSRNRESDNMRILMK</sequence>
<feature type="region of interest" description="Disordered" evidence="1">
    <location>
        <begin position="143"/>
        <end position="196"/>
    </location>
</feature>
<feature type="region of interest" description="Disordered" evidence="1">
    <location>
        <begin position="1"/>
        <end position="24"/>
    </location>
</feature>
<evidence type="ECO:0000313" key="3">
    <source>
        <dbReference type="EMBL" id="KAF5732856.1"/>
    </source>
</evidence>
<dbReference type="InterPro" id="IPR044823">
    <property type="entry name" value="ASIL1/2-like"/>
</dbReference>
<evidence type="ECO:0000259" key="2">
    <source>
        <dbReference type="PROSITE" id="PS50090"/>
    </source>
</evidence>
<dbReference type="InParanoid" id="A0A7J7CG44"/>
<keyword evidence="4" id="KW-1185">Reference proteome</keyword>
<gene>
    <name evidence="3" type="ORF">HS088_TW17G00389</name>
</gene>
<organism evidence="3 4">
    <name type="scientific">Tripterygium wilfordii</name>
    <name type="common">Thunder God vine</name>
    <dbReference type="NCBI Taxonomy" id="458696"/>
    <lineage>
        <taxon>Eukaryota</taxon>
        <taxon>Viridiplantae</taxon>
        <taxon>Streptophyta</taxon>
        <taxon>Embryophyta</taxon>
        <taxon>Tracheophyta</taxon>
        <taxon>Spermatophyta</taxon>
        <taxon>Magnoliopsida</taxon>
        <taxon>eudicotyledons</taxon>
        <taxon>Gunneridae</taxon>
        <taxon>Pentapetalae</taxon>
        <taxon>rosids</taxon>
        <taxon>fabids</taxon>
        <taxon>Celastrales</taxon>
        <taxon>Celastraceae</taxon>
        <taxon>Tripterygium</taxon>
    </lineage>
</organism>
<dbReference type="SMART" id="SM00595">
    <property type="entry name" value="MADF"/>
    <property type="match status" value="1"/>
</dbReference>
<dbReference type="EMBL" id="JAAARO010000017">
    <property type="protein sequence ID" value="KAF5732856.1"/>
    <property type="molecule type" value="Genomic_DNA"/>
</dbReference>
<dbReference type="InterPro" id="IPR044822">
    <property type="entry name" value="Myb_DNA-bind_4"/>
</dbReference>
<reference evidence="3 4" key="1">
    <citation type="journal article" date="2020" name="Nat. Commun.">
        <title>Genome of Tripterygium wilfordii and identification of cytochrome P450 involved in triptolide biosynthesis.</title>
        <authorList>
            <person name="Tu L."/>
            <person name="Su P."/>
            <person name="Zhang Z."/>
            <person name="Gao L."/>
            <person name="Wang J."/>
            <person name="Hu T."/>
            <person name="Zhou J."/>
            <person name="Zhang Y."/>
            <person name="Zhao Y."/>
            <person name="Liu Y."/>
            <person name="Song Y."/>
            <person name="Tong Y."/>
            <person name="Lu Y."/>
            <person name="Yang J."/>
            <person name="Xu C."/>
            <person name="Jia M."/>
            <person name="Peters R.J."/>
            <person name="Huang L."/>
            <person name="Gao W."/>
        </authorList>
    </citation>
    <scope>NUCLEOTIDE SEQUENCE [LARGE SCALE GENOMIC DNA]</scope>
    <source>
        <strain evidence="4">cv. XIE 37</strain>
        <tissue evidence="3">Leaf</tissue>
    </source>
</reference>
<dbReference type="FunFam" id="1.10.10.60:FF:000152">
    <property type="entry name" value="Trihelix transcription factor ASIL2"/>
    <property type="match status" value="1"/>
</dbReference>
<feature type="domain" description="Myb-like" evidence="2">
    <location>
        <begin position="50"/>
        <end position="110"/>
    </location>
</feature>
<dbReference type="PANTHER" id="PTHR31307:SF49">
    <property type="entry name" value="ALCOHOL DEHYDROGENASE TRANSCRIPTION FACTOR MYB_SANT-LIKE FAMILY PROTEIN"/>
    <property type="match status" value="1"/>
</dbReference>
<evidence type="ECO:0000313" key="4">
    <source>
        <dbReference type="Proteomes" id="UP000593562"/>
    </source>
</evidence>
<feature type="compositionally biased region" description="Acidic residues" evidence="1">
    <location>
        <begin position="157"/>
        <end position="166"/>
    </location>
</feature>
<dbReference type="Proteomes" id="UP000593562">
    <property type="component" value="Unassembled WGS sequence"/>
</dbReference>
<name>A0A7J7CG44_TRIWF</name>
<dbReference type="PROSITE" id="PS50090">
    <property type="entry name" value="MYB_LIKE"/>
    <property type="match status" value="1"/>
</dbReference>
<dbReference type="Pfam" id="PF13837">
    <property type="entry name" value="Myb_DNA-bind_4"/>
    <property type="match status" value="1"/>
</dbReference>
<accession>A0A7J7CG44</accession>
<proteinExistence type="predicted"/>
<comment type="caution">
    <text evidence="3">The sequence shown here is derived from an EMBL/GenBank/DDBJ whole genome shotgun (WGS) entry which is preliminary data.</text>
</comment>
<dbReference type="InterPro" id="IPR001005">
    <property type="entry name" value="SANT/Myb"/>
</dbReference>
<dbReference type="PANTHER" id="PTHR31307">
    <property type="entry name" value="TRIHELIX TRANSCRIPTION FACTOR ASIL2"/>
    <property type="match status" value="1"/>
</dbReference>
<dbReference type="Gene3D" id="1.10.10.60">
    <property type="entry name" value="Homeodomain-like"/>
    <property type="match status" value="1"/>
</dbReference>
<dbReference type="FunCoup" id="A0A7J7CG44">
    <property type="interactions" value="1494"/>
</dbReference>
<protein>
    <submittedName>
        <fullName evidence="3">Trihelix transcription factor ASIL2</fullName>
    </submittedName>
</protein>